<comment type="caution">
    <text evidence="2">The sequence shown here is derived from an EMBL/GenBank/DDBJ whole genome shotgun (WGS) entry which is preliminary data.</text>
</comment>
<dbReference type="Pfam" id="PF06985">
    <property type="entry name" value="HET"/>
    <property type="match status" value="1"/>
</dbReference>
<dbReference type="PANTHER" id="PTHR24148:SF64">
    <property type="entry name" value="HETEROKARYON INCOMPATIBILITY DOMAIN-CONTAINING PROTEIN"/>
    <property type="match status" value="1"/>
</dbReference>
<evidence type="ECO:0000313" key="3">
    <source>
        <dbReference type="Proteomes" id="UP000766486"/>
    </source>
</evidence>
<dbReference type="Proteomes" id="UP000766486">
    <property type="component" value="Unassembled WGS sequence"/>
</dbReference>
<accession>A0ABY6U762</accession>
<evidence type="ECO:0000313" key="2">
    <source>
        <dbReference type="EMBL" id="VUC26826.1"/>
    </source>
</evidence>
<proteinExistence type="predicted"/>
<feature type="domain" description="Heterokaryon incompatibility" evidence="1">
    <location>
        <begin position="46"/>
        <end position="170"/>
    </location>
</feature>
<dbReference type="EMBL" id="CABFNS010000757">
    <property type="protein sequence ID" value="VUC26826.1"/>
    <property type="molecule type" value="Genomic_DNA"/>
</dbReference>
<dbReference type="InterPro" id="IPR052895">
    <property type="entry name" value="HetReg/Transcr_Mod"/>
</dbReference>
<dbReference type="PANTHER" id="PTHR24148">
    <property type="entry name" value="ANKYRIN REPEAT DOMAIN-CONTAINING PROTEIN 39 HOMOLOG-RELATED"/>
    <property type="match status" value="1"/>
</dbReference>
<dbReference type="InterPro" id="IPR010730">
    <property type="entry name" value="HET"/>
</dbReference>
<name>A0ABY6U762_BIOOC</name>
<organism evidence="2 3">
    <name type="scientific">Bionectria ochroleuca</name>
    <name type="common">Gliocladium roseum</name>
    <dbReference type="NCBI Taxonomy" id="29856"/>
    <lineage>
        <taxon>Eukaryota</taxon>
        <taxon>Fungi</taxon>
        <taxon>Dikarya</taxon>
        <taxon>Ascomycota</taxon>
        <taxon>Pezizomycotina</taxon>
        <taxon>Sordariomycetes</taxon>
        <taxon>Hypocreomycetidae</taxon>
        <taxon>Hypocreales</taxon>
        <taxon>Bionectriaceae</taxon>
        <taxon>Clonostachys</taxon>
    </lineage>
</organism>
<gene>
    <name evidence="2" type="ORF">CLO192961_LOCUS197111</name>
</gene>
<sequence>MAHLEPLDPKVDSIRVLTLLPGDSNANNKELFCELENKTLASKPEYEAVSHAWGPGQPINTISINGHKVPIRPRLHDALCSLQNGQRRSLWIDALCINMEDTRERNDHVNMMSYIYSRATRVLAYLGPSHSAFSKADLEEMNEGYHYFSEENCQLVFESIYWTRRWTIQELIQAKEIRFHLGKGYFTLDNRFNSLANASNRTWLDDHLERIENHRKYMHSHLQQLEVLLEMFKDLECEDTRDKVFSLLGVADDIAQELIEADYDVDYYELYASLMDYHQAAAPLQCRSNLFRSSTYDPEPWRENWMGFDTSIERSVRVVAFSNLVQKTLNDAVNKTPIPKSLSLGDPIIARGVIVGEVLRIGGTYDEYVSSWESNKKWKTLLESTYKTDRDLAKWRKYDADFYQQMLKWDRDEVAAIQSCNTTESYGYREVWDDEPILRDDSESVTDDSQPKRFLGTKGLMGFLPPGARQGDHICSFWEACFGFVVRKVAEDRWMIVGRATMSKQALTPVASESVYSDALNYGTDNTSYGSMLSKTGDTFWAKQKDLAHEAVILFKLDVCTLQKLTA</sequence>
<evidence type="ECO:0000259" key="1">
    <source>
        <dbReference type="Pfam" id="PF06985"/>
    </source>
</evidence>
<keyword evidence="3" id="KW-1185">Reference proteome</keyword>
<protein>
    <recommendedName>
        <fullName evidence="1">Heterokaryon incompatibility domain-containing protein</fullName>
    </recommendedName>
</protein>
<reference evidence="2 3" key="1">
    <citation type="submission" date="2019-06" db="EMBL/GenBank/DDBJ databases">
        <authorList>
            <person name="Broberg M."/>
        </authorList>
    </citation>
    <scope>NUCLEOTIDE SEQUENCE [LARGE SCALE GENOMIC DNA]</scope>
</reference>